<protein>
    <submittedName>
        <fullName evidence="1">Membrane dipeptidase</fullName>
    </submittedName>
</protein>
<dbReference type="InterPro" id="IPR008257">
    <property type="entry name" value="Pept_M19"/>
</dbReference>
<proteinExistence type="predicted"/>
<dbReference type="GO" id="GO:0070573">
    <property type="term" value="F:metallodipeptidase activity"/>
    <property type="evidence" value="ECO:0007669"/>
    <property type="project" value="InterPro"/>
</dbReference>
<dbReference type="Proteomes" id="UP000276349">
    <property type="component" value="Unassembled WGS sequence"/>
</dbReference>
<dbReference type="PANTHER" id="PTHR10443">
    <property type="entry name" value="MICROSOMAL DIPEPTIDASE"/>
    <property type="match status" value="1"/>
</dbReference>
<dbReference type="AlphaFoldDB" id="A0A3S0HMU3"/>
<organism evidence="1 2">
    <name type="scientific">Lysinibacillus telephonicus</name>
    <dbReference type="NCBI Taxonomy" id="1714840"/>
    <lineage>
        <taxon>Bacteria</taxon>
        <taxon>Bacillati</taxon>
        <taxon>Bacillota</taxon>
        <taxon>Bacilli</taxon>
        <taxon>Bacillales</taxon>
        <taxon>Bacillaceae</taxon>
        <taxon>Lysinibacillus</taxon>
    </lineage>
</organism>
<dbReference type="RefSeq" id="WP_126294138.1">
    <property type="nucleotide sequence ID" value="NZ_RXNR01000020.1"/>
</dbReference>
<dbReference type="CDD" id="cd01301">
    <property type="entry name" value="rDP_like"/>
    <property type="match status" value="1"/>
</dbReference>
<reference evidence="1 2" key="1">
    <citation type="submission" date="2018-12" db="EMBL/GenBank/DDBJ databases">
        <authorList>
            <person name="Yu L."/>
        </authorList>
    </citation>
    <scope>NUCLEOTIDE SEQUENCE [LARGE SCALE GENOMIC DNA]</scope>
    <source>
        <strain evidence="1 2">S5H2222</strain>
    </source>
</reference>
<evidence type="ECO:0000313" key="1">
    <source>
        <dbReference type="EMBL" id="RTQ93375.1"/>
    </source>
</evidence>
<dbReference type="PROSITE" id="PS51365">
    <property type="entry name" value="RENAL_DIPEPTIDASE_2"/>
    <property type="match status" value="1"/>
</dbReference>
<comment type="caution">
    <text evidence="1">The sequence shown here is derived from an EMBL/GenBank/DDBJ whole genome shotgun (WGS) entry which is preliminary data.</text>
</comment>
<dbReference type="EMBL" id="RXNR01000020">
    <property type="protein sequence ID" value="RTQ93375.1"/>
    <property type="molecule type" value="Genomic_DNA"/>
</dbReference>
<name>A0A3S0HMU3_9BACI</name>
<dbReference type="GO" id="GO:0006508">
    <property type="term" value="P:proteolysis"/>
    <property type="evidence" value="ECO:0007669"/>
    <property type="project" value="InterPro"/>
</dbReference>
<dbReference type="InterPro" id="IPR032466">
    <property type="entry name" value="Metal_Hydrolase"/>
</dbReference>
<gene>
    <name evidence="1" type="ORF">EKG35_09105</name>
</gene>
<dbReference type="OrthoDB" id="9804920at2"/>
<dbReference type="SUPFAM" id="SSF51556">
    <property type="entry name" value="Metallo-dependent hydrolases"/>
    <property type="match status" value="1"/>
</dbReference>
<keyword evidence="2" id="KW-1185">Reference proteome</keyword>
<evidence type="ECO:0000313" key="2">
    <source>
        <dbReference type="Proteomes" id="UP000276349"/>
    </source>
</evidence>
<dbReference type="Pfam" id="PF01244">
    <property type="entry name" value="Peptidase_M19"/>
    <property type="match status" value="1"/>
</dbReference>
<dbReference type="PANTHER" id="PTHR10443:SF12">
    <property type="entry name" value="DIPEPTIDASE"/>
    <property type="match status" value="1"/>
</dbReference>
<sequence length="314" mass="35397">MQIIDLHCDVLEKLTRLENVDFRNDSRLDANLNNLKAGNVKVQVFAIFIHPSVPQERKFLEAARQIEAFHTKVLSEPEMIHITEWNQINDLEDGQIGAVLSLEGCDCIGDDLEKLRVILDAGVKLVGLTWNYENEVAYGTLEDSSKGLKPFAKDVIDLLNERNIIIDVAHLNEKGFYDLLPLSKYILASHCNARTLCDHPRNLTDDQVKQLVNHGGRIHVVFYPPFIQKGEDHATIETLVKHVEHLSNLVGIENIGFGSDFDGIEPLFVEKLSNASEFPNLIQALLEKFTEDEVNLLAYSGLVNFVSTIEGRKM</sequence>
<dbReference type="Gene3D" id="3.20.20.140">
    <property type="entry name" value="Metal-dependent hydrolases"/>
    <property type="match status" value="1"/>
</dbReference>
<accession>A0A3S0HMU3</accession>